<gene>
    <name evidence="1" type="ORF">BV898_03847</name>
</gene>
<evidence type="ECO:0008006" key="3">
    <source>
        <dbReference type="Google" id="ProtNLM"/>
    </source>
</evidence>
<reference evidence="2" key="1">
    <citation type="submission" date="2017-01" db="EMBL/GenBank/DDBJ databases">
        <title>Comparative genomics of anhydrobiosis in the tardigrade Hypsibius dujardini.</title>
        <authorList>
            <person name="Yoshida Y."/>
            <person name="Koutsovoulos G."/>
            <person name="Laetsch D."/>
            <person name="Stevens L."/>
            <person name="Kumar S."/>
            <person name="Horikawa D."/>
            <person name="Ishino K."/>
            <person name="Komine S."/>
            <person name="Tomita M."/>
            <person name="Blaxter M."/>
            <person name="Arakawa K."/>
        </authorList>
    </citation>
    <scope>NUCLEOTIDE SEQUENCE [LARGE SCALE GENOMIC DNA]</scope>
    <source>
        <strain evidence="2">Z151</strain>
    </source>
</reference>
<dbReference type="AlphaFoldDB" id="A0A1W0X4Q6"/>
<dbReference type="Proteomes" id="UP000192578">
    <property type="component" value="Unassembled WGS sequence"/>
</dbReference>
<sequence length="99" mass="11374">MKDLFRYCDLPTRCKLRQICQSWKRLVSLEDVNEVVVVDDSYLWISSTVPPKSDGGVKRPLQCNLIRPDAGNLIESRNVEDFRRDGLMGGHVRAIINQE</sequence>
<comment type="caution">
    <text evidence="1">The sequence shown here is derived from an EMBL/GenBank/DDBJ whole genome shotgun (WGS) entry which is preliminary data.</text>
</comment>
<evidence type="ECO:0000313" key="1">
    <source>
        <dbReference type="EMBL" id="OQV22350.1"/>
    </source>
</evidence>
<evidence type="ECO:0000313" key="2">
    <source>
        <dbReference type="Proteomes" id="UP000192578"/>
    </source>
</evidence>
<keyword evidence="2" id="KW-1185">Reference proteome</keyword>
<name>A0A1W0X4Q6_HYPEX</name>
<accession>A0A1W0X4Q6</accession>
<proteinExistence type="predicted"/>
<protein>
    <recommendedName>
        <fullName evidence="3">F-box domain-containing protein</fullName>
    </recommendedName>
</protein>
<dbReference type="EMBL" id="MTYJ01000018">
    <property type="protein sequence ID" value="OQV22350.1"/>
    <property type="molecule type" value="Genomic_DNA"/>
</dbReference>
<organism evidence="1 2">
    <name type="scientific">Hypsibius exemplaris</name>
    <name type="common">Freshwater tardigrade</name>
    <dbReference type="NCBI Taxonomy" id="2072580"/>
    <lineage>
        <taxon>Eukaryota</taxon>
        <taxon>Metazoa</taxon>
        <taxon>Ecdysozoa</taxon>
        <taxon>Tardigrada</taxon>
        <taxon>Eutardigrada</taxon>
        <taxon>Parachela</taxon>
        <taxon>Hypsibioidea</taxon>
        <taxon>Hypsibiidae</taxon>
        <taxon>Hypsibius</taxon>
    </lineage>
</organism>